<accession>A0A183SW96</accession>
<dbReference type="EMBL" id="UYSU01034684">
    <property type="protein sequence ID" value="VDL94879.1"/>
    <property type="molecule type" value="Genomic_DNA"/>
</dbReference>
<evidence type="ECO:0000313" key="3">
    <source>
        <dbReference type="WBParaSite" id="SSLN_0000882901-mRNA-1"/>
    </source>
</evidence>
<dbReference type="OrthoDB" id="10540200at2759"/>
<name>A0A183SW96_SCHSO</name>
<keyword evidence="2" id="KW-1185">Reference proteome</keyword>
<evidence type="ECO:0000313" key="2">
    <source>
        <dbReference type="Proteomes" id="UP000275846"/>
    </source>
</evidence>
<reference evidence="1 2" key="2">
    <citation type="submission" date="2018-11" db="EMBL/GenBank/DDBJ databases">
        <authorList>
            <consortium name="Pathogen Informatics"/>
        </authorList>
    </citation>
    <scope>NUCLEOTIDE SEQUENCE [LARGE SCALE GENOMIC DNA]</scope>
    <source>
        <strain evidence="1 2">NST_G2</strain>
    </source>
</reference>
<proteinExistence type="predicted"/>
<protein>
    <submittedName>
        <fullName evidence="3">Tudor domain-containing protein</fullName>
    </submittedName>
</protein>
<reference evidence="3" key="1">
    <citation type="submission" date="2016-06" db="UniProtKB">
        <authorList>
            <consortium name="WormBaseParasite"/>
        </authorList>
    </citation>
    <scope>IDENTIFICATION</scope>
</reference>
<gene>
    <name evidence="1" type="ORF">SSLN_LOCUS8494</name>
</gene>
<evidence type="ECO:0000313" key="1">
    <source>
        <dbReference type="EMBL" id="VDL94879.1"/>
    </source>
</evidence>
<dbReference type="WBParaSite" id="SSLN_0000882901-mRNA-1">
    <property type="protein sequence ID" value="SSLN_0000882901-mRNA-1"/>
    <property type="gene ID" value="SSLN_0000882901"/>
</dbReference>
<organism evidence="3">
    <name type="scientific">Schistocephalus solidus</name>
    <name type="common">Tapeworm</name>
    <dbReference type="NCBI Taxonomy" id="70667"/>
    <lineage>
        <taxon>Eukaryota</taxon>
        <taxon>Metazoa</taxon>
        <taxon>Spiralia</taxon>
        <taxon>Lophotrochozoa</taxon>
        <taxon>Platyhelminthes</taxon>
        <taxon>Cestoda</taxon>
        <taxon>Eucestoda</taxon>
        <taxon>Diphyllobothriidea</taxon>
        <taxon>Diphyllobothriidae</taxon>
        <taxon>Schistocephalus</taxon>
    </lineage>
</organism>
<sequence>MLLWPPLTGTQLSPMALRIWAPISGHTPGNRHDWRAKPGEGLWCGLHLHTRSRQLRPITLYQKIFKMNSSAKITPLDIYCNCPAERLQLCQSECQTKLQVIDAELRLCRSEKELFLAAGDEDVGERCLSFKDLAAMPHNRWARVRLPEAYWTYPMDVDLNKVVSVYSYGLKMNVPVDGAALLSSVVRSINSRINRCFIRLTDFRYLPGRSVLPCVQ</sequence>
<dbReference type="Proteomes" id="UP000275846">
    <property type="component" value="Unassembled WGS sequence"/>
</dbReference>
<dbReference type="AlphaFoldDB" id="A0A183SW96"/>